<comment type="caution">
    <text evidence="2">The sequence shown here is derived from an EMBL/GenBank/DDBJ whole genome shotgun (WGS) entry which is preliminary data.</text>
</comment>
<proteinExistence type="predicted"/>
<feature type="region of interest" description="Disordered" evidence="1">
    <location>
        <begin position="1"/>
        <end position="25"/>
    </location>
</feature>
<feature type="region of interest" description="Disordered" evidence="1">
    <location>
        <begin position="96"/>
        <end position="121"/>
    </location>
</feature>
<feature type="region of interest" description="Disordered" evidence="1">
    <location>
        <begin position="240"/>
        <end position="263"/>
    </location>
</feature>
<dbReference type="AlphaFoldDB" id="A0AAD2I062"/>
<dbReference type="EMBL" id="CAVNYO010000480">
    <property type="protein sequence ID" value="CAK5284611.1"/>
    <property type="molecule type" value="Genomic_DNA"/>
</dbReference>
<dbReference type="Proteomes" id="UP001295794">
    <property type="component" value="Unassembled WGS sequence"/>
</dbReference>
<protein>
    <submittedName>
        <fullName evidence="2">Uncharacterized protein</fullName>
    </submittedName>
</protein>
<gene>
    <name evidence="2" type="ORF">MYCIT1_LOCUS37961</name>
</gene>
<keyword evidence="3" id="KW-1185">Reference proteome</keyword>
<evidence type="ECO:0000256" key="1">
    <source>
        <dbReference type="SAM" id="MobiDB-lite"/>
    </source>
</evidence>
<sequence length="263" mass="29192">MGRAADNIAPRNGNIPSGRSAEPGGHGVRGLQWYIFRSDSDAPHESGGIRTVRDSAVPLPPRWPSDVRGRLGRLLNPASLAVGLLVCAHTRQSRATDDGRAVRSHRRFGSSTVDQVESGPRPSDPAHGCFWIISAPWPINSPLTRRQCGRTGEHQASVQSVLSNRVCQSAEVRSADEQAAWGIRGVSQYEVEVHWNREWTWQERMLRCMNASVLRRRTLNVVSLDPALESWRHCDEARFSSSSLSAHERQSTDASSDDDPERM</sequence>
<evidence type="ECO:0000313" key="2">
    <source>
        <dbReference type="EMBL" id="CAK5284611.1"/>
    </source>
</evidence>
<evidence type="ECO:0000313" key="3">
    <source>
        <dbReference type="Proteomes" id="UP001295794"/>
    </source>
</evidence>
<name>A0AAD2I062_9AGAR</name>
<organism evidence="2 3">
    <name type="scientific">Mycena citricolor</name>
    <dbReference type="NCBI Taxonomy" id="2018698"/>
    <lineage>
        <taxon>Eukaryota</taxon>
        <taxon>Fungi</taxon>
        <taxon>Dikarya</taxon>
        <taxon>Basidiomycota</taxon>
        <taxon>Agaricomycotina</taxon>
        <taxon>Agaricomycetes</taxon>
        <taxon>Agaricomycetidae</taxon>
        <taxon>Agaricales</taxon>
        <taxon>Marasmiineae</taxon>
        <taxon>Mycenaceae</taxon>
        <taxon>Mycena</taxon>
    </lineage>
</organism>
<reference evidence="2" key="1">
    <citation type="submission" date="2023-11" db="EMBL/GenBank/DDBJ databases">
        <authorList>
            <person name="De Vega J J."/>
            <person name="De Vega J J."/>
        </authorList>
    </citation>
    <scope>NUCLEOTIDE SEQUENCE</scope>
</reference>
<accession>A0AAD2I062</accession>